<evidence type="ECO:0000256" key="3">
    <source>
        <dbReference type="ARBA" id="ARBA00009017"/>
    </source>
</evidence>
<dbReference type="InterPro" id="IPR036938">
    <property type="entry name" value="PAP2/HPO_sf"/>
</dbReference>
<evidence type="ECO:0000256" key="2">
    <source>
        <dbReference type="ARBA" id="ARBA00004418"/>
    </source>
</evidence>
<feature type="domain" description="Phosphatidic acid phosphatase type 2/haloperoxidase" evidence="9">
    <location>
        <begin position="132"/>
        <end position="242"/>
    </location>
</feature>
<dbReference type="GO" id="GO:0003993">
    <property type="term" value="F:acid phosphatase activity"/>
    <property type="evidence" value="ECO:0007669"/>
    <property type="project" value="UniProtKB-EC"/>
</dbReference>
<keyword evidence="6" id="KW-0574">Periplasm</keyword>
<dbReference type="GO" id="GO:0030288">
    <property type="term" value="C:outer membrane-bounded periplasmic space"/>
    <property type="evidence" value="ECO:0007669"/>
    <property type="project" value="InterPro"/>
</dbReference>
<evidence type="ECO:0000313" key="11">
    <source>
        <dbReference type="Proteomes" id="UP000494269"/>
    </source>
</evidence>
<evidence type="ECO:0000256" key="4">
    <source>
        <dbReference type="ARBA" id="ARBA00012646"/>
    </source>
</evidence>
<keyword evidence="11" id="KW-1185">Reference proteome</keyword>
<comment type="subcellular location">
    <subcellularLocation>
        <location evidence="2">Periplasm</location>
    </subcellularLocation>
</comment>
<dbReference type="SMART" id="SM00014">
    <property type="entry name" value="acidPPc"/>
    <property type="match status" value="1"/>
</dbReference>
<keyword evidence="7 8" id="KW-0378">Hydrolase</keyword>
<evidence type="ECO:0000256" key="1">
    <source>
        <dbReference type="ARBA" id="ARBA00000032"/>
    </source>
</evidence>
<dbReference type="EC" id="3.1.3.2" evidence="4 8"/>
<evidence type="ECO:0000259" key="9">
    <source>
        <dbReference type="SMART" id="SM00014"/>
    </source>
</evidence>
<reference evidence="10 11" key="1">
    <citation type="submission" date="2020-04" db="EMBL/GenBank/DDBJ databases">
        <authorList>
            <person name="De Canck E."/>
        </authorList>
    </citation>
    <scope>NUCLEOTIDE SEQUENCE [LARGE SCALE GENOMIC DNA]</scope>
    <source>
        <strain evidence="10 11">LMG 3441</strain>
    </source>
</reference>
<accession>A0A6S6Z043</accession>
<comment type="catalytic activity">
    <reaction evidence="1 8">
        <text>a phosphate monoester + H2O = an alcohol + phosphate</text>
        <dbReference type="Rhea" id="RHEA:15017"/>
        <dbReference type="ChEBI" id="CHEBI:15377"/>
        <dbReference type="ChEBI" id="CHEBI:30879"/>
        <dbReference type="ChEBI" id="CHEBI:43474"/>
        <dbReference type="ChEBI" id="CHEBI:67140"/>
        <dbReference type="EC" id="3.1.3.2"/>
    </reaction>
</comment>
<protein>
    <recommendedName>
        <fullName evidence="4 8">Acid phosphatase</fullName>
        <ecNumber evidence="4 8">3.1.3.2</ecNumber>
    </recommendedName>
</protein>
<dbReference type="CDD" id="cd03397">
    <property type="entry name" value="PAP2_acid_phosphatase"/>
    <property type="match status" value="1"/>
</dbReference>
<keyword evidence="5" id="KW-0732">Signal</keyword>
<dbReference type="Proteomes" id="UP000494269">
    <property type="component" value="Unassembled WGS sequence"/>
</dbReference>
<dbReference type="SUPFAM" id="SSF48317">
    <property type="entry name" value="Acid phosphatase/Vanadium-dependent haloperoxidase"/>
    <property type="match status" value="1"/>
</dbReference>
<dbReference type="InterPro" id="IPR018296">
    <property type="entry name" value="Acid_Pase_classA_bac_CS"/>
</dbReference>
<dbReference type="PROSITE" id="PS01157">
    <property type="entry name" value="ACID_PHOSPH_CL_A"/>
    <property type="match status" value="1"/>
</dbReference>
<dbReference type="InterPro" id="IPR001011">
    <property type="entry name" value="Acid_Pase_classA_bac"/>
</dbReference>
<dbReference type="Gene3D" id="1.20.144.10">
    <property type="entry name" value="Phosphatidic acid phosphatase type 2/haloperoxidase"/>
    <property type="match status" value="1"/>
</dbReference>
<evidence type="ECO:0000256" key="6">
    <source>
        <dbReference type="ARBA" id="ARBA00022764"/>
    </source>
</evidence>
<dbReference type="AlphaFoldDB" id="A0A6S6Z043"/>
<comment type="similarity">
    <text evidence="3 8">Belongs to the class A bacterial acid phosphatase family.</text>
</comment>
<sequence length="281" mass="30145">MDSEDRMLLKTRGKAASVFLVVLGMTHAMSYAAGNADGPAVTDPHFELAPGYIPKDRLPNSLELLGPPPAAASAAYARDEEARAATVPLRGSARATQARLDADLQFPQPAKNFSCAMGVDITEAQTPHLYRLMQKVLTDAGLSTYGVKNTYNRVRPFVVHNEGTCFPEQESLLRTDGSYPSGHTAAGWAWALILAEINPDRANALLRRGLEFGQSRVVCNAHWQSDVDAGRTMGAATVALLQNYAEFRADLNAARQEVQAAKAKPQAVGLDCGAEALALKP</sequence>
<evidence type="ECO:0000256" key="5">
    <source>
        <dbReference type="ARBA" id="ARBA00022729"/>
    </source>
</evidence>
<dbReference type="PRINTS" id="PR00483">
    <property type="entry name" value="BACPHPHTASE"/>
</dbReference>
<evidence type="ECO:0000313" key="10">
    <source>
        <dbReference type="EMBL" id="CAB3655349.1"/>
    </source>
</evidence>
<evidence type="ECO:0000256" key="8">
    <source>
        <dbReference type="PIRNR" id="PIRNR000897"/>
    </source>
</evidence>
<organism evidence="10 11">
    <name type="scientific">Achromobacter kerstersii</name>
    <dbReference type="NCBI Taxonomy" id="1353890"/>
    <lineage>
        <taxon>Bacteria</taxon>
        <taxon>Pseudomonadati</taxon>
        <taxon>Pseudomonadota</taxon>
        <taxon>Betaproteobacteria</taxon>
        <taxon>Burkholderiales</taxon>
        <taxon>Alcaligenaceae</taxon>
        <taxon>Achromobacter</taxon>
    </lineage>
</organism>
<dbReference type="Pfam" id="PF01569">
    <property type="entry name" value="PAP2"/>
    <property type="match status" value="1"/>
</dbReference>
<dbReference type="PIRSF" id="PIRSF000897">
    <property type="entry name" value="Acid_Ptase_ClsA"/>
    <property type="match status" value="1"/>
</dbReference>
<name>A0A6S6Z043_9BURK</name>
<dbReference type="EMBL" id="CADIJQ010000001">
    <property type="protein sequence ID" value="CAB3655349.1"/>
    <property type="molecule type" value="Genomic_DNA"/>
</dbReference>
<gene>
    <name evidence="10" type="ORF">LMG3441_00263</name>
</gene>
<dbReference type="InterPro" id="IPR000326">
    <property type="entry name" value="PAP2/HPO"/>
</dbReference>
<evidence type="ECO:0000256" key="7">
    <source>
        <dbReference type="ARBA" id="ARBA00022801"/>
    </source>
</evidence>
<proteinExistence type="inferred from homology"/>